<feature type="domain" description="Glutamine amidotransferase" evidence="6">
    <location>
        <begin position="81"/>
        <end position="245"/>
    </location>
</feature>
<dbReference type="SUPFAM" id="SSF52317">
    <property type="entry name" value="Class I glutamine amidotransferase-like"/>
    <property type="match status" value="1"/>
</dbReference>
<evidence type="ECO:0000256" key="3">
    <source>
        <dbReference type="ARBA" id="ARBA00022749"/>
    </source>
</evidence>
<keyword evidence="1" id="KW-0436">Ligase</keyword>
<dbReference type="InterPro" id="IPR029062">
    <property type="entry name" value="Class_I_gatase-like"/>
</dbReference>
<dbReference type="Pfam" id="PF00117">
    <property type="entry name" value="GATase"/>
    <property type="match status" value="1"/>
</dbReference>
<evidence type="ECO:0000259" key="6">
    <source>
        <dbReference type="Pfam" id="PF00117"/>
    </source>
</evidence>
<keyword evidence="2" id="KW-0547">Nucleotide-binding</keyword>
<keyword evidence="5" id="KW-0067">ATP-binding</keyword>
<comment type="caution">
    <text evidence="7">The sequence shown here is derived from an EMBL/GenBank/DDBJ whole genome shotgun (WGS) entry which is preliminary data.</text>
</comment>
<evidence type="ECO:0000256" key="4">
    <source>
        <dbReference type="ARBA" id="ARBA00022755"/>
    </source>
</evidence>
<dbReference type="GO" id="GO:0005829">
    <property type="term" value="C:cytosol"/>
    <property type="evidence" value="ECO:0007669"/>
    <property type="project" value="TreeGrafter"/>
</dbReference>
<dbReference type="GO" id="GO:0005524">
    <property type="term" value="F:ATP binding"/>
    <property type="evidence" value="ECO:0007669"/>
    <property type="project" value="UniProtKB-KW"/>
</dbReference>
<proteinExistence type="predicted"/>
<keyword evidence="3" id="KW-0332">GMP biosynthesis</keyword>
<dbReference type="AlphaFoldDB" id="A0A9D8KGM4"/>
<dbReference type="Proteomes" id="UP000809273">
    <property type="component" value="Unassembled WGS sequence"/>
</dbReference>
<dbReference type="PRINTS" id="PR00096">
    <property type="entry name" value="GATASE"/>
</dbReference>
<dbReference type="InterPro" id="IPR017926">
    <property type="entry name" value="GATASE"/>
</dbReference>
<dbReference type="GO" id="GO:0003921">
    <property type="term" value="F:GMP synthase activity"/>
    <property type="evidence" value="ECO:0007669"/>
    <property type="project" value="TreeGrafter"/>
</dbReference>
<dbReference type="PANTHER" id="PTHR11922:SF2">
    <property type="entry name" value="GMP SYNTHASE [GLUTAMINE-HYDROLYZING]"/>
    <property type="match status" value="1"/>
</dbReference>
<name>A0A9D8KGM4_9DELT</name>
<dbReference type="GO" id="GO:0016787">
    <property type="term" value="F:hydrolase activity"/>
    <property type="evidence" value="ECO:0007669"/>
    <property type="project" value="UniProtKB-KW"/>
</dbReference>
<dbReference type="PRINTS" id="PR00097">
    <property type="entry name" value="ANTSNTHASEII"/>
</dbReference>
<evidence type="ECO:0000256" key="5">
    <source>
        <dbReference type="ARBA" id="ARBA00022840"/>
    </source>
</evidence>
<dbReference type="Gene3D" id="3.40.50.880">
    <property type="match status" value="1"/>
</dbReference>
<accession>A0A9D8KGM4</accession>
<gene>
    <name evidence="7" type="ORF">JW984_10895</name>
</gene>
<reference evidence="7" key="1">
    <citation type="journal article" date="2021" name="Environ. Microbiol.">
        <title>Genomic characterization of three novel Desulfobacterota classes expand the metabolic and phylogenetic diversity of the phylum.</title>
        <authorList>
            <person name="Murphy C.L."/>
            <person name="Biggerstaff J."/>
            <person name="Eichhorn A."/>
            <person name="Ewing E."/>
            <person name="Shahan R."/>
            <person name="Soriano D."/>
            <person name="Stewart S."/>
            <person name="VanMol K."/>
            <person name="Walker R."/>
            <person name="Walters P."/>
            <person name="Elshahed M.S."/>
            <person name="Youssef N.H."/>
        </authorList>
    </citation>
    <scope>NUCLEOTIDE SEQUENCE</scope>
    <source>
        <strain evidence="7">Zod_Metabat.24</strain>
    </source>
</reference>
<protein>
    <submittedName>
        <fullName evidence="7">Gamma-glutamyl-gamma-aminobutyrate hydrolase family protein</fullName>
    </submittedName>
</protein>
<evidence type="ECO:0000256" key="2">
    <source>
        <dbReference type="ARBA" id="ARBA00022741"/>
    </source>
</evidence>
<dbReference type="PANTHER" id="PTHR11922">
    <property type="entry name" value="GMP SYNTHASE-RELATED"/>
    <property type="match status" value="1"/>
</dbReference>
<evidence type="ECO:0000256" key="1">
    <source>
        <dbReference type="ARBA" id="ARBA00022598"/>
    </source>
</evidence>
<keyword evidence="7" id="KW-0378">Hydrolase</keyword>
<sequence>MKMKKFSVKIAAAVAVVLVAAWIGIIEIYKVPPRVFTNALWTPAEIDKDLKTVVLVDMGSNDSWPLEWRGPGSFLDEETDVNIVIVHFLDVTKELVDSHKPAAVILSGYKQPLSTYDFEKMEGLFSFLRETELPVLGICGGHQFIGKAYGSEIVPLGTVEKGFIEVELVAEDPILEGLSSPIRTYFWHELQVDPLPEDFILLGVGKTCRVQMMRHKTKPIYGVQFHPEYSSMRHGDGVVIFRNFLKIAGIAPGSD</sequence>
<organism evidence="7 8">
    <name type="scientific">Candidatus Zymogenus saltonus</name>
    <dbReference type="NCBI Taxonomy" id="2844893"/>
    <lineage>
        <taxon>Bacteria</taxon>
        <taxon>Deltaproteobacteria</taxon>
        <taxon>Candidatus Zymogenia</taxon>
        <taxon>Candidatus Zymogeniales</taxon>
        <taxon>Candidatus Zymogenaceae</taxon>
        <taxon>Candidatus Zymogenus</taxon>
    </lineage>
</organism>
<evidence type="ECO:0000313" key="7">
    <source>
        <dbReference type="EMBL" id="MBN1573690.1"/>
    </source>
</evidence>
<reference evidence="7" key="2">
    <citation type="submission" date="2021-01" db="EMBL/GenBank/DDBJ databases">
        <authorList>
            <person name="Hahn C.R."/>
            <person name="Youssef N.H."/>
            <person name="Elshahed M."/>
        </authorList>
    </citation>
    <scope>NUCLEOTIDE SEQUENCE</scope>
    <source>
        <strain evidence="7">Zod_Metabat.24</strain>
    </source>
</reference>
<dbReference type="EMBL" id="JAFGIX010000054">
    <property type="protein sequence ID" value="MBN1573690.1"/>
    <property type="molecule type" value="Genomic_DNA"/>
</dbReference>
<evidence type="ECO:0000313" key="8">
    <source>
        <dbReference type="Proteomes" id="UP000809273"/>
    </source>
</evidence>
<dbReference type="PROSITE" id="PS51273">
    <property type="entry name" value="GATASE_TYPE_1"/>
    <property type="match status" value="1"/>
</dbReference>
<keyword evidence="4" id="KW-0658">Purine biosynthesis</keyword>